<dbReference type="PANTHER" id="PTHR13707:SF60">
    <property type="entry name" value="ACETATE COA-TRANSFERASE SUBUNIT ALPHA"/>
    <property type="match status" value="1"/>
</dbReference>
<organism evidence="2 3">
    <name type="scientific">Saccharopolyspora spinosa</name>
    <dbReference type="NCBI Taxonomy" id="60894"/>
    <lineage>
        <taxon>Bacteria</taxon>
        <taxon>Bacillati</taxon>
        <taxon>Actinomycetota</taxon>
        <taxon>Actinomycetes</taxon>
        <taxon>Pseudonocardiales</taxon>
        <taxon>Pseudonocardiaceae</taxon>
        <taxon>Saccharopolyspora</taxon>
    </lineage>
</organism>
<dbReference type="InterPro" id="IPR004165">
    <property type="entry name" value="CoA_trans_fam_I"/>
</dbReference>
<evidence type="ECO:0000313" key="3">
    <source>
        <dbReference type="Proteomes" id="UP000233786"/>
    </source>
</evidence>
<dbReference type="RefSeq" id="WP_010314921.1">
    <property type="nucleotide sequence ID" value="NZ_CP061007.1"/>
</dbReference>
<reference evidence="2" key="1">
    <citation type="submission" date="2017-12" db="EMBL/GenBank/DDBJ databases">
        <title>Sequencing the genomes of 1000 Actinobacteria strains.</title>
        <authorList>
            <person name="Klenk H.-P."/>
        </authorList>
    </citation>
    <scope>NUCLEOTIDE SEQUENCE [LARGE SCALE GENOMIC DNA]</scope>
    <source>
        <strain evidence="2">DSM 44228</strain>
    </source>
</reference>
<dbReference type="SMART" id="SM00882">
    <property type="entry name" value="CoA_trans"/>
    <property type="match status" value="1"/>
</dbReference>
<dbReference type="STRING" id="994479.GCA_000194155_07303"/>
<protein>
    <submittedName>
        <fullName evidence="2">3-oxoadipate CoA-transferase alpha subunit</fullName>
    </submittedName>
</protein>
<dbReference type="InterPro" id="IPR012792">
    <property type="entry name" value="3-oxoacid_CoA-transf_A"/>
</dbReference>
<evidence type="ECO:0000256" key="1">
    <source>
        <dbReference type="ARBA" id="ARBA00022679"/>
    </source>
</evidence>
<evidence type="ECO:0000313" key="2">
    <source>
        <dbReference type="EMBL" id="PKW16516.1"/>
    </source>
</evidence>
<dbReference type="EMBL" id="PJNB01000001">
    <property type="protein sequence ID" value="PKW16516.1"/>
    <property type="molecule type" value="Genomic_DNA"/>
</dbReference>
<dbReference type="InterPro" id="IPR037171">
    <property type="entry name" value="NagB/RpiA_transferase-like"/>
</dbReference>
<dbReference type="GO" id="GO:0008410">
    <property type="term" value="F:CoA-transferase activity"/>
    <property type="evidence" value="ECO:0007669"/>
    <property type="project" value="InterPro"/>
</dbReference>
<dbReference type="SUPFAM" id="SSF100950">
    <property type="entry name" value="NagB/RpiA/CoA transferase-like"/>
    <property type="match status" value="1"/>
</dbReference>
<keyword evidence="1" id="KW-0808">Transferase</keyword>
<dbReference type="Proteomes" id="UP000233786">
    <property type="component" value="Unassembled WGS sequence"/>
</dbReference>
<dbReference type="Pfam" id="PF01144">
    <property type="entry name" value="CoA_trans"/>
    <property type="match status" value="1"/>
</dbReference>
<accession>A0A2N3Y0S4</accession>
<sequence length="229" mass="23626">MAVDKVVPSAAAAVADIGAGATVMISGFGPPGQPDLLIEALYESGVTDLTVINNNAGAGGEAISELFAAKRVRKVVCSFPKAIGSTVFDDLYLAGEIELELVPQGTLAERIRAAGAGVAGFYTPTGYGTELAEGKEVRVLDGRPCVFERPLIADFALVRAHRADTHGNLVYRKTGRNFGPLMAAAAEVTIAEVGGIAEVGAIDPETVVTPGIYVDRVVLGADAGAEDER</sequence>
<dbReference type="Gene3D" id="3.40.1080.10">
    <property type="entry name" value="Glutaconate Coenzyme A-transferase"/>
    <property type="match status" value="1"/>
</dbReference>
<dbReference type="AlphaFoldDB" id="A0A2N3Y0S4"/>
<dbReference type="PANTHER" id="PTHR13707">
    <property type="entry name" value="KETOACID-COENZYME A TRANSFERASE"/>
    <property type="match status" value="1"/>
</dbReference>
<comment type="caution">
    <text evidence="2">The sequence shown here is derived from an EMBL/GenBank/DDBJ whole genome shotgun (WGS) entry which is preliminary data.</text>
</comment>
<dbReference type="NCBIfam" id="TIGR02429">
    <property type="entry name" value="pcaI_scoA_fam"/>
    <property type="match status" value="1"/>
</dbReference>
<proteinExistence type="predicted"/>
<keyword evidence="3" id="KW-1185">Reference proteome</keyword>
<gene>
    <name evidence="2" type="ORF">A8926_4356</name>
</gene>
<dbReference type="OrthoDB" id="3369756at2"/>
<name>A0A2N3Y0S4_SACSN</name>